<keyword evidence="3" id="KW-1185">Reference proteome</keyword>
<proteinExistence type="predicted"/>
<dbReference type="Proteomes" id="UP000092993">
    <property type="component" value="Unassembled WGS sequence"/>
</dbReference>
<accession>A0A1C7LX72</accession>
<protein>
    <submittedName>
        <fullName evidence="2">Uncharacterized protein</fullName>
    </submittedName>
</protein>
<evidence type="ECO:0000256" key="1">
    <source>
        <dbReference type="SAM" id="MobiDB-lite"/>
    </source>
</evidence>
<feature type="compositionally biased region" description="Polar residues" evidence="1">
    <location>
        <begin position="8"/>
        <end position="20"/>
    </location>
</feature>
<dbReference type="EMBL" id="LUGG01000018">
    <property type="protein sequence ID" value="OBZ69305.1"/>
    <property type="molecule type" value="Genomic_DNA"/>
</dbReference>
<gene>
    <name evidence="2" type="ORF">A0H81_10906</name>
</gene>
<sequence>MAAPSTCARATSKQRMSSSDFAGVGRLHHADAKSESESTTCTPSLTHPSKPNSSEPTACTPLISTNPNPELTEIKSSSEEFEHVYSPMPLAE</sequence>
<comment type="caution">
    <text evidence="2">The sequence shown here is derived from an EMBL/GenBank/DDBJ whole genome shotgun (WGS) entry which is preliminary data.</text>
</comment>
<feature type="region of interest" description="Disordered" evidence="1">
    <location>
        <begin position="1"/>
        <end position="71"/>
    </location>
</feature>
<name>A0A1C7LX72_GRIFR</name>
<evidence type="ECO:0000313" key="3">
    <source>
        <dbReference type="Proteomes" id="UP000092993"/>
    </source>
</evidence>
<feature type="compositionally biased region" description="Polar residues" evidence="1">
    <location>
        <begin position="37"/>
        <end position="69"/>
    </location>
</feature>
<reference evidence="2 3" key="1">
    <citation type="submission" date="2016-03" db="EMBL/GenBank/DDBJ databases">
        <title>Whole genome sequencing of Grifola frondosa 9006-11.</title>
        <authorList>
            <person name="Min B."/>
            <person name="Park H."/>
            <person name="Kim J.-G."/>
            <person name="Cho H."/>
            <person name="Oh Y.-L."/>
            <person name="Kong W.-S."/>
            <person name="Choi I.-G."/>
        </authorList>
    </citation>
    <scope>NUCLEOTIDE SEQUENCE [LARGE SCALE GENOMIC DNA]</scope>
    <source>
        <strain evidence="2 3">9006-11</strain>
    </source>
</reference>
<evidence type="ECO:0000313" key="2">
    <source>
        <dbReference type="EMBL" id="OBZ69305.1"/>
    </source>
</evidence>
<dbReference type="AlphaFoldDB" id="A0A1C7LX72"/>
<organism evidence="2 3">
    <name type="scientific">Grifola frondosa</name>
    <name type="common">Maitake</name>
    <name type="synonym">Polyporus frondosus</name>
    <dbReference type="NCBI Taxonomy" id="5627"/>
    <lineage>
        <taxon>Eukaryota</taxon>
        <taxon>Fungi</taxon>
        <taxon>Dikarya</taxon>
        <taxon>Basidiomycota</taxon>
        <taxon>Agaricomycotina</taxon>
        <taxon>Agaricomycetes</taxon>
        <taxon>Polyporales</taxon>
        <taxon>Grifolaceae</taxon>
        <taxon>Grifola</taxon>
    </lineage>
</organism>